<protein>
    <submittedName>
        <fullName evidence="3">Phosphatase PAP2 family protein</fullName>
    </submittedName>
</protein>
<evidence type="ECO:0000259" key="2">
    <source>
        <dbReference type="SMART" id="SM00014"/>
    </source>
</evidence>
<dbReference type="PANTHER" id="PTHR14969:SF13">
    <property type="entry name" value="AT30094P"/>
    <property type="match status" value="1"/>
</dbReference>
<comment type="caution">
    <text evidence="3">The sequence shown here is derived from an EMBL/GenBank/DDBJ whole genome shotgun (WGS) entry which is preliminary data.</text>
</comment>
<reference evidence="3 4" key="1">
    <citation type="submission" date="2021-03" db="EMBL/GenBank/DDBJ databases">
        <title>Flavobacterium Flabelliformis Sp. Nov. And Flavobacterium Geliluteum Sp. Nov., Two Novel Multidrug Resistant Psychrophilic Species Isolated From Antarctica.</title>
        <authorList>
            <person name="Kralova S."/>
            <person name="Busse H.J."/>
            <person name="Bezdicek M."/>
            <person name="Nykrynova M."/>
            <person name="Kroupova E."/>
            <person name="Krsek D."/>
            <person name="Sedlacek I."/>
        </authorList>
    </citation>
    <scope>NUCLEOTIDE SEQUENCE [LARGE SCALE GENOMIC DNA]</scope>
    <source>
        <strain evidence="3 4">P4023</strain>
    </source>
</reference>
<sequence length="214" mass="23560">MNTRTPFLKIINFLGLFFCVSLMNAQNIDVDILHNINVNRNTSLDGTFRVVTNSALPISIATPLIIYSVGLIKKDSTTKKTALFIGESFVVSAFITTALKYTTKRQRPFNAYADIEKGTAGPGFSFPSGHTSVAFATATSLSMEYPKWYIIAPSFAWASAVGYSRMHLGVHYPSDVLAGAIIGSGSAYLSYKLNKWINKNSNEEQKILKNNELK</sequence>
<keyword evidence="4" id="KW-1185">Reference proteome</keyword>
<organism evidence="3 4">
    <name type="scientific">Flavobacterium flabelliforme</name>
    <dbReference type="NCBI Taxonomy" id="2816119"/>
    <lineage>
        <taxon>Bacteria</taxon>
        <taxon>Pseudomonadati</taxon>
        <taxon>Bacteroidota</taxon>
        <taxon>Flavobacteriia</taxon>
        <taxon>Flavobacteriales</taxon>
        <taxon>Flavobacteriaceae</taxon>
        <taxon>Flavobacterium</taxon>
    </lineage>
</organism>
<evidence type="ECO:0000313" key="4">
    <source>
        <dbReference type="Proteomes" id="UP000674217"/>
    </source>
</evidence>
<dbReference type="InterPro" id="IPR000326">
    <property type="entry name" value="PAP2/HPO"/>
</dbReference>
<dbReference type="RefSeq" id="WP_210646248.1">
    <property type="nucleotide sequence ID" value="NZ_JAGFBU010000004.1"/>
</dbReference>
<dbReference type="InterPro" id="IPR036938">
    <property type="entry name" value="PAP2/HPO_sf"/>
</dbReference>
<feature type="transmembrane region" description="Helical" evidence="1">
    <location>
        <begin position="81"/>
        <end position="99"/>
    </location>
</feature>
<proteinExistence type="predicted"/>
<name>A0ABS5CUR3_9FLAO</name>
<dbReference type="Gene3D" id="1.20.144.10">
    <property type="entry name" value="Phosphatidic acid phosphatase type 2/haloperoxidase"/>
    <property type="match status" value="1"/>
</dbReference>
<gene>
    <name evidence="3" type="ORF">J3S90_11090</name>
</gene>
<evidence type="ECO:0000256" key="1">
    <source>
        <dbReference type="SAM" id="Phobius"/>
    </source>
</evidence>
<keyword evidence="1" id="KW-0812">Transmembrane</keyword>
<feature type="domain" description="Phosphatidic acid phosphatase type 2/haloperoxidase" evidence="2">
    <location>
        <begin position="79"/>
        <end position="191"/>
    </location>
</feature>
<dbReference type="PANTHER" id="PTHR14969">
    <property type="entry name" value="SPHINGOSINE-1-PHOSPHATE PHOSPHOHYDROLASE"/>
    <property type="match status" value="1"/>
</dbReference>
<dbReference type="CDD" id="cd03394">
    <property type="entry name" value="PAP2_like_5"/>
    <property type="match status" value="1"/>
</dbReference>
<keyword evidence="1" id="KW-1133">Transmembrane helix</keyword>
<keyword evidence="1" id="KW-0472">Membrane</keyword>
<evidence type="ECO:0000313" key="3">
    <source>
        <dbReference type="EMBL" id="MBP4142347.1"/>
    </source>
</evidence>
<dbReference type="SMART" id="SM00014">
    <property type="entry name" value="acidPPc"/>
    <property type="match status" value="1"/>
</dbReference>
<accession>A0ABS5CUR3</accession>
<dbReference type="Pfam" id="PF01569">
    <property type="entry name" value="PAP2"/>
    <property type="match status" value="1"/>
</dbReference>
<feature type="transmembrane region" description="Helical" evidence="1">
    <location>
        <begin position="46"/>
        <end position="69"/>
    </location>
</feature>
<dbReference type="EMBL" id="JAGFBU010000004">
    <property type="protein sequence ID" value="MBP4142347.1"/>
    <property type="molecule type" value="Genomic_DNA"/>
</dbReference>
<dbReference type="Proteomes" id="UP000674217">
    <property type="component" value="Unassembled WGS sequence"/>
</dbReference>
<dbReference type="SUPFAM" id="SSF48317">
    <property type="entry name" value="Acid phosphatase/Vanadium-dependent haloperoxidase"/>
    <property type="match status" value="1"/>
</dbReference>